<feature type="domain" description="TfuA-like core" evidence="1">
    <location>
        <begin position="53"/>
        <end position="172"/>
    </location>
</feature>
<evidence type="ECO:0000259" key="1">
    <source>
        <dbReference type="Pfam" id="PF07812"/>
    </source>
</evidence>
<protein>
    <submittedName>
        <fullName evidence="2">TfuA-like protein</fullName>
    </submittedName>
</protein>
<name>A0A5B1BA63_MYCSI</name>
<dbReference type="InterPro" id="IPR012924">
    <property type="entry name" value="TfuA_core"/>
</dbReference>
<evidence type="ECO:0000313" key="3">
    <source>
        <dbReference type="Proteomes" id="UP000324701"/>
    </source>
</evidence>
<dbReference type="RefSeq" id="WP_149656397.1">
    <property type="nucleotide sequence ID" value="NZ_VTZN01000281.1"/>
</dbReference>
<dbReference type="EMBL" id="VTZN01000281">
    <property type="protein sequence ID" value="KAA1244755.1"/>
    <property type="molecule type" value="Genomic_DNA"/>
</dbReference>
<comment type="caution">
    <text evidence="2">The sequence shown here is derived from an EMBL/GenBank/DDBJ whole genome shotgun (WGS) entry which is preliminary data.</text>
</comment>
<keyword evidence="3" id="KW-1185">Reference proteome</keyword>
<sequence length="515" mass="56172">MTAAGRLVVTAGPTIDVNDIHAVAPNAEVAKPISFGDALGYGLKQGDTLLIVDGLFFQHAPVRHKELLTLMEDGVRVVGSSSMGALRAAELHPFGMEGYGWVFESYRNGYLEADDEVGMVHGEPEDGYPVFVDALVNIRQTLSLAVQTGLLSAQLESDLIAAARRMPFTARTWDRLLGAVDAPERRYLARQLQALRVDVKRADALVALQQILDGHGGGATRTGPPPTVWSERWKQRWAPSIPITVTTDTGTDTTIEVRDTDVLSLLSICATDRWAYLPALEQIASWHWALAHPGHCGNIRENASRAVAGVCADTHQRALETVAHHYALAIGLIDQAGFPEPVRAQWLTAEENETLCDDPIAISARLVTRTLFVTRTLPAIEHFLDLLRSDPRLPRWRTAAAHALARRDELARHKPHLNLHRPDPRQLRILFAQRWGTEVDRIELAQRGLMSEEAFYTAASLFAVAAADDQLPSIDVGVLGPAQAGDTSARIIALSTAAPAAGQVCDVIGAHRARR</sequence>
<dbReference type="OrthoDB" id="118811at2"/>
<gene>
    <name evidence="2" type="ORF">F0Q45_24730</name>
</gene>
<evidence type="ECO:0000313" key="2">
    <source>
        <dbReference type="EMBL" id="KAA1244755.1"/>
    </source>
</evidence>
<dbReference type="AlphaFoldDB" id="A0A5B1BA63"/>
<dbReference type="Pfam" id="PF07812">
    <property type="entry name" value="TfuA"/>
    <property type="match status" value="1"/>
</dbReference>
<proteinExistence type="predicted"/>
<organism evidence="2 3">
    <name type="scientific">Mycobacterium simiae</name>
    <name type="common">Mycobacterium habana</name>
    <dbReference type="NCBI Taxonomy" id="1784"/>
    <lineage>
        <taxon>Bacteria</taxon>
        <taxon>Bacillati</taxon>
        <taxon>Actinomycetota</taxon>
        <taxon>Actinomycetes</taxon>
        <taxon>Mycobacteriales</taxon>
        <taxon>Mycobacteriaceae</taxon>
        <taxon>Mycobacterium</taxon>
        <taxon>Mycobacterium simiae complex</taxon>
    </lineage>
</organism>
<dbReference type="Proteomes" id="UP000324701">
    <property type="component" value="Unassembled WGS sequence"/>
</dbReference>
<reference evidence="2 3" key="1">
    <citation type="submission" date="2019-09" db="EMBL/GenBank/DDBJ databases">
        <title>Report of infection by Mycobacterium simiae a patient suffering from pulmonary tuberculosis.</title>
        <authorList>
            <person name="Mohanty P.S."/>
            <person name="Bansal A.K."/>
            <person name="Singh H."/>
            <person name="Sharma S."/>
            <person name="Patil S.A."/>
            <person name="Upadhaya P."/>
            <person name="Singh P.K."/>
            <person name="Kumar D."/>
            <person name="Kumar S."/>
            <person name="Singh R.K."/>
            <person name="Chaudhary B."/>
        </authorList>
    </citation>
    <scope>NUCLEOTIDE SEQUENCE [LARGE SCALE GENOMIC DNA]</scope>
    <source>
        <strain evidence="2 3">JAL-560-SIM</strain>
    </source>
</reference>
<accession>A0A5B1BA63</accession>